<dbReference type="GO" id="GO:0004523">
    <property type="term" value="F:RNA-DNA hybrid ribonuclease activity"/>
    <property type="evidence" value="ECO:0007669"/>
    <property type="project" value="InterPro"/>
</dbReference>
<reference evidence="2" key="1">
    <citation type="submission" date="2023-05" db="EMBL/GenBank/DDBJ databases">
        <title>Genome and transcriptome analyses reveal genes involved in the formation of fine ridges on petal epidermal cells in Hibiscus trionum.</title>
        <authorList>
            <person name="Koshimizu S."/>
            <person name="Masuda S."/>
            <person name="Ishii T."/>
            <person name="Shirasu K."/>
            <person name="Hoshino A."/>
            <person name="Arita M."/>
        </authorList>
    </citation>
    <scope>NUCLEOTIDE SEQUENCE</scope>
    <source>
        <strain evidence="2">Hamamatsu line</strain>
    </source>
</reference>
<dbReference type="InterPro" id="IPR036397">
    <property type="entry name" value="RNaseH_sf"/>
</dbReference>
<dbReference type="AlphaFoldDB" id="A0A9W7IEZ9"/>
<comment type="caution">
    <text evidence="2">The sequence shown here is derived from an EMBL/GenBank/DDBJ whole genome shotgun (WGS) entry which is preliminary data.</text>
</comment>
<evidence type="ECO:0000313" key="2">
    <source>
        <dbReference type="EMBL" id="GMI95232.1"/>
    </source>
</evidence>
<dbReference type="GO" id="GO:0003676">
    <property type="term" value="F:nucleic acid binding"/>
    <property type="evidence" value="ECO:0007669"/>
    <property type="project" value="InterPro"/>
</dbReference>
<feature type="domain" description="RNase H type-1" evidence="1">
    <location>
        <begin position="108"/>
        <end position="229"/>
    </location>
</feature>
<keyword evidence="3" id="KW-1185">Reference proteome</keyword>
<accession>A0A9W7IEZ9</accession>
<dbReference type="SUPFAM" id="SSF53098">
    <property type="entry name" value="Ribonuclease H-like"/>
    <property type="match status" value="1"/>
</dbReference>
<dbReference type="Proteomes" id="UP001165190">
    <property type="component" value="Unassembled WGS sequence"/>
</dbReference>
<protein>
    <recommendedName>
        <fullName evidence="1">RNase H type-1 domain-containing protein</fullName>
    </recommendedName>
</protein>
<dbReference type="OrthoDB" id="1746862at2759"/>
<dbReference type="CDD" id="cd06222">
    <property type="entry name" value="RNase_H_like"/>
    <property type="match status" value="1"/>
</dbReference>
<dbReference type="InterPro" id="IPR044730">
    <property type="entry name" value="RNase_H-like_dom_plant"/>
</dbReference>
<dbReference type="PANTHER" id="PTHR47723">
    <property type="entry name" value="OS05G0353850 PROTEIN"/>
    <property type="match status" value="1"/>
</dbReference>
<evidence type="ECO:0000259" key="1">
    <source>
        <dbReference type="Pfam" id="PF13456"/>
    </source>
</evidence>
<sequence>MFIVSWNAQSICRNSRIIWNTALFAFAWTIWCCRNETIFKNASSNVVQIFEIVVLRLMHWLKAKWPSSNFQFHDLLFNPSCVSLEIPRINRREASIWKAPRLGELKFNVDASTSGSFGKAGVGGIPRNYQGVSLALFSKPIGVSDPTGAEISAILEACNLSSMIQQCKHECLAIESDCEQVLRWIADTKNCPAVFLDRVLKCAHFGLKYKWKFRFVYRESNITAHRLAVKGRCRSDDFVWCMK</sequence>
<dbReference type="InterPro" id="IPR002156">
    <property type="entry name" value="RNaseH_domain"/>
</dbReference>
<dbReference type="Pfam" id="PF13456">
    <property type="entry name" value="RVT_3"/>
    <property type="match status" value="1"/>
</dbReference>
<gene>
    <name evidence="2" type="ORF">HRI_003192500</name>
</gene>
<dbReference type="PANTHER" id="PTHR47723:SF22">
    <property type="entry name" value="RNASE H TYPE-1 DOMAIN-CONTAINING PROTEIN"/>
    <property type="match status" value="1"/>
</dbReference>
<dbReference type="InterPro" id="IPR012337">
    <property type="entry name" value="RNaseH-like_sf"/>
</dbReference>
<dbReference type="Gene3D" id="3.30.420.10">
    <property type="entry name" value="Ribonuclease H-like superfamily/Ribonuclease H"/>
    <property type="match status" value="1"/>
</dbReference>
<name>A0A9W7IEZ9_HIBTR</name>
<evidence type="ECO:0000313" key="3">
    <source>
        <dbReference type="Proteomes" id="UP001165190"/>
    </source>
</evidence>
<organism evidence="2 3">
    <name type="scientific">Hibiscus trionum</name>
    <name type="common">Flower of an hour</name>
    <dbReference type="NCBI Taxonomy" id="183268"/>
    <lineage>
        <taxon>Eukaryota</taxon>
        <taxon>Viridiplantae</taxon>
        <taxon>Streptophyta</taxon>
        <taxon>Embryophyta</taxon>
        <taxon>Tracheophyta</taxon>
        <taxon>Spermatophyta</taxon>
        <taxon>Magnoliopsida</taxon>
        <taxon>eudicotyledons</taxon>
        <taxon>Gunneridae</taxon>
        <taxon>Pentapetalae</taxon>
        <taxon>rosids</taxon>
        <taxon>malvids</taxon>
        <taxon>Malvales</taxon>
        <taxon>Malvaceae</taxon>
        <taxon>Malvoideae</taxon>
        <taxon>Hibiscus</taxon>
    </lineage>
</organism>
<dbReference type="EMBL" id="BSYR01000027">
    <property type="protein sequence ID" value="GMI95232.1"/>
    <property type="molecule type" value="Genomic_DNA"/>
</dbReference>
<proteinExistence type="predicted"/>
<dbReference type="InterPro" id="IPR053151">
    <property type="entry name" value="RNase_H-like"/>
</dbReference>